<accession>A0ABW2ERZ2</accession>
<dbReference type="Gene3D" id="3.30.70.1070">
    <property type="entry name" value="Sporulation related repeat"/>
    <property type="match status" value="1"/>
</dbReference>
<evidence type="ECO:0000259" key="3">
    <source>
        <dbReference type="PROSITE" id="PS51724"/>
    </source>
</evidence>
<evidence type="ECO:0000313" key="5">
    <source>
        <dbReference type="Proteomes" id="UP001596411"/>
    </source>
</evidence>
<dbReference type="InterPro" id="IPR052521">
    <property type="entry name" value="Cell_div_SPOR-domain"/>
</dbReference>
<dbReference type="Pfam" id="PF05036">
    <property type="entry name" value="SPOR"/>
    <property type="match status" value="1"/>
</dbReference>
<evidence type="ECO:0000256" key="2">
    <source>
        <dbReference type="SAM" id="Phobius"/>
    </source>
</evidence>
<evidence type="ECO:0000313" key="4">
    <source>
        <dbReference type="EMBL" id="MFC7088765.1"/>
    </source>
</evidence>
<feature type="domain" description="SPOR" evidence="3">
    <location>
        <begin position="139"/>
        <end position="215"/>
    </location>
</feature>
<reference evidence="5" key="1">
    <citation type="journal article" date="2019" name="Int. J. Syst. Evol. Microbiol.">
        <title>The Global Catalogue of Microorganisms (GCM) 10K type strain sequencing project: providing services to taxonomists for standard genome sequencing and annotation.</title>
        <authorList>
            <consortium name="The Broad Institute Genomics Platform"/>
            <consortium name="The Broad Institute Genome Sequencing Center for Infectious Disease"/>
            <person name="Wu L."/>
            <person name="Ma J."/>
        </authorList>
    </citation>
    <scope>NUCLEOTIDE SEQUENCE [LARGE SCALE GENOMIC DNA]</scope>
    <source>
        <strain evidence="5">CGMCC 1.13666</strain>
    </source>
</reference>
<feature type="compositionally biased region" description="Acidic residues" evidence="1">
    <location>
        <begin position="65"/>
        <end position="76"/>
    </location>
</feature>
<protein>
    <submittedName>
        <fullName evidence="4">SPOR domain-containing protein</fullName>
    </submittedName>
</protein>
<feature type="compositionally biased region" description="Pro residues" evidence="1">
    <location>
        <begin position="107"/>
        <end position="117"/>
    </location>
</feature>
<dbReference type="EMBL" id="JBHSZP010000012">
    <property type="protein sequence ID" value="MFC7088765.1"/>
    <property type="molecule type" value="Genomic_DNA"/>
</dbReference>
<sequence length="217" mass="23082">MKYGMRERLSGGLILVALGVIFVPMLFDEPAPREERPRPVLTIEQPIAVDRNPVAEPAPPASLEGELEAERGDDESSSSLGVTALPEATIADETDESPGVAAIPEPQATPEPEPAPSEPAADPIAELAQAAQNGGDSRPPAVGDWAVQAGSFGEPANAERLERQLGEQGFNAYRRPRDNGLTTVYVGPFESSEAGERARGELKEKANIQGLLIRVRE</sequence>
<dbReference type="InterPro" id="IPR036680">
    <property type="entry name" value="SPOR-like_sf"/>
</dbReference>
<organism evidence="4 5">
    <name type="scientific">Halomonas salifodinae</name>
    <dbReference type="NCBI Taxonomy" id="438745"/>
    <lineage>
        <taxon>Bacteria</taxon>
        <taxon>Pseudomonadati</taxon>
        <taxon>Pseudomonadota</taxon>
        <taxon>Gammaproteobacteria</taxon>
        <taxon>Oceanospirillales</taxon>
        <taxon>Halomonadaceae</taxon>
        <taxon>Halomonas</taxon>
    </lineage>
</organism>
<feature type="transmembrane region" description="Helical" evidence="2">
    <location>
        <begin position="9"/>
        <end position="27"/>
    </location>
</feature>
<evidence type="ECO:0000256" key="1">
    <source>
        <dbReference type="SAM" id="MobiDB-lite"/>
    </source>
</evidence>
<dbReference type="InterPro" id="IPR007730">
    <property type="entry name" value="SPOR-like_dom"/>
</dbReference>
<name>A0ABW2ERZ2_9GAMM</name>
<gene>
    <name evidence="4" type="ORF">ACFQH5_04260</name>
</gene>
<dbReference type="PANTHER" id="PTHR38687:SF1">
    <property type="entry name" value="CELL DIVISION PROTEIN DEDD"/>
    <property type="match status" value="1"/>
</dbReference>
<proteinExistence type="predicted"/>
<dbReference type="RefSeq" id="WP_346062150.1">
    <property type="nucleotide sequence ID" value="NZ_BAAADR010000007.1"/>
</dbReference>
<feature type="region of interest" description="Disordered" evidence="1">
    <location>
        <begin position="48"/>
        <end position="120"/>
    </location>
</feature>
<keyword evidence="2" id="KW-0812">Transmembrane</keyword>
<dbReference type="Proteomes" id="UP001596411">
    <property type="component" value="Unassembled WGS sequence"/>
</dbReference>
<keyword evidence="2" id="KW-1133">Transmembrane helix</keyword>
<keyword evidence="2" id="KW-0472">Membrane</keyword>
<dbReference type="PROSITE" id="PS51724">
    <property type="entry name" value="SPOR"/>
    <property type="match status" value="1"/>
</dbReference>
<dbReference type="SUPFAM" id="SSF110997">
    <property type="entry name" value="Sporulation related repeat"/>
    <property type="match status" value="1"/>
</dbReference>
<dbReference type="PANTHER" id="PTHR38687">
    <property type="entry name" value="CELL DIVISION PROTEIN DEDD-RELATED"/>
    <property type="match status" value="1"/>
</dbReference>
<keyword evidence="5" id="KW-1185">Reference proteome</keyword>
<comment type="caution">
    <text evidence="4">The sequence shown here is derived from an EMBL/GenBank/DDBJ whole genome shotgun (WGS) entry which is preliminary data.</text>
</comment>